<keyword evidence="5" id="KW-1185">Reference proteome</keyword>
<evidence type="ECO:0000313" key="4">
    <source>
        <dbReference type="EMBL" id="SFP33442.1"/>
    </source>
</evidence>
<name>A0A1I5PH43_9RHOB</name>
<dbReference type="PANTHER" id="PTHR43877">
    <property type="entry name" value="AMINOALKYLPHOSPHONATE N-ACETYLTRANSFERASE-RELATED-RELATED"/>
    <property type="match status" value="1"/>
</dbReference>
<evidence type="ECO:0000256" key="1">
    <source>
        <dbReference type="ARBA" id="ARBA00022679"/>
    </source>
</evidence>
<dbReference type="Pfam" id="PF00583">
    <property type="entry name" value="Acetyltransf_1"/>
    <property type="match status" value="1"/>
</dbReference>
<dbReference type="GO" id="GO:0016747">
    <property type="term" value="F:acyltransferase activity, transferring groups other than amino-acyl groups"/>
    <property type="evidence" value="ECO:0007669"/>
    <property type="project" value="InterPro"/>
</dbReference>
<organism evidence="4 5">
    <name type="scientific">Tranquillimonas alkanivorans</name>
    <dbReference type="NCBI Taxonomy" id="441119"/>
    <lineage>
        <taxon>Bacteria</taxon>
        <taxon>Pseudomonadati</taxon>
        <taxon>Pseudomonadota</taxon>
        <taxon>Alphaproteobacteria</taxon>
        <taxon>Rhodobacterales</taxon>
        <taxon>Roseobacteraceae</taxon>
        <taxon>Tranquillimonas</taxon>
    </lineage>
</organism>
<dbReference type="InterPro" id="IPR000182">
    <property type="entry name" value="GNAT_dom"/>
</dbReference>
<dbReference type="InterPro" id="IPR016181">
    <property type="entry name" value="Acyl_CoA_acyltransferase"/>
</dbReference>
<evidence type="ECO:0000256" key="2">
    <source>
        <dbReference type="ARBA" id="ARBA00023315"/>
    </source>
</evidence>
<dbReference type="Proteomes" id="UP000199356">
    <property type="component" value="Unassembled WGS sequence"/>
</dbReference>
<dbReference type="RefSeq" id="WP_245759206.1">
    <property type="nucleotide sequence ID" value="NZ_FOXA01000005.1"/>
</dbReference>
<feature type="domain" description="N-acetyltransferase" evidence="3">
    <location>
        <begin position="110"/>
        <end position="240"/>
    </location>
</feature>
<dbReference type="SUPFAM" id="SSF55729">
    <property type="entry name" value="Acyl-CoA N-acyltransferases (Nat)"/>
    <property type="match status" value="1"/>
</dbReference>
<dbReference type="Gene3D" id="3.40.630.30">
    <property type="match status" value="1"/>
</dbReference>
<dbReference type="AlphaFoldDB" id="A0A1I5PH43"/>
<dbReference type="STRING" id="441119.SAMN04488047_105107"/>
<gene>
    <name evidence="4" type="ORF">SAMN04488047_105107</name>
</gene>
<dbReference type="PROSITE" id="PS51186">
    <property type="entry name" value="GNAT"/>
    <property type="match status" value="1"/>
</dbReference>
<keyword evidence="1 4" id="KW-0808">Transferase</keyword>
<dbReference type="InterPro" id="IPR050832">
    <property type="entry name" value="Bact_Acetyltransf"/>
</dbReference>
<reference evidence="4 5" key="1">
    <citation type="submission" date="2016-10" db="EMBL/GenBank/DDBJ databases">
        <authorList>
            <person name="de Groot N.N."/>
        </authorList>
    </citation>
    <scope>NUCLEOTIDE SEQUENCE [LARGE SCALE GENOMIC DNA]</scope>
    <source>
        <strain evidence="4 5">DSM 19547</strain>
    </source>
</reference>
<sequence length="240" mass="25557">MTAPDAAELLAAMEATWPAAAAARHGPWMIRDGQGGGKRVSAATAEGPVGEGDIPAAEAALTDLGQTRLFQVRAGEDDLDRLLDVRGYAVIDPVTLYACPVRPLADQERPRLSAFTMWEPLAIMREIWAEGGIGPARQAVMERADGPKTAVLGRADDKPAGTAFVAVHRDIAMVHALEVRPTSRRRGAARHMMVQAAQWAQAQGAGTLALAVTDANEAANALYRALGMTAAARYHYRLLD</sequence>
<dbReference type="EMBL" id="FOXA01000005">
    <property type="protein sequence ID" value="SFP33442.1"/>
    <property type="molecule type" value="Genomic_DNA"/>
</dbReference>
<evidence type="ECO:0000259" key="3">
    <source>
        <dbReference type="PROSITE" id="PS51186"/>
    </source>
</evidence>
<accession>A0A1I5PH43</accession>
<evidence type="ECO:0000313" key="5">
    <source>
        <dbReference type="Proteomes" id="UP000199356"/>
    </source>
</evidence>
<keyword evidence="2" id="KW-0012">Acyltransferase</keyword>
<protein>
    <submittedName>
        <fullName evidence="4">Acetyltransferase (GNAT) family protein</fullName>
    </submittedName>
</protein>
<proteinExistence type="predicted"/>